<gene>
    <name evidence="1" type="ORF">DS742_17460</name>
</gene>
<dbReference type="InterPro" id="IPR043743">
    <property type="entry name" value="DUF5688"/>
</dbReference>
<dbReference type="AlphaFoldDB" id="A0A3E2N9C3"/>
<sequence>MNYARFSDLIKRAIQDKLGIGYDVELQKITKNNGVVLDGLIIKEIDKNIAPTIYLNPFYKSFMQGKSLQDILKEIISLYRENKDISFKNAQELSDFNAIRDLVAYKLIQREANQSLLKDIPSCEFLDLAVVYYLILDENEGGQMTALIRNPHMAAWGVTKEELHELAMKNTPMLLPPLIRPMREIMRDLLKEQMESFPMEDLADVFDGLGILEYPPLYVLSNEKKIHGAGCILYDGCLKSFAEAQNADVIILPSSLHEVILLPDKGDLDYRQMQETVGLVNKNDVPEEDILSDRVYKYSRQDCKIRLVK</sequence>
<dbReference type="EMBL" id="QOHO01000057">
    <property type="protein sequence ID" value="RFZ77603.1"/>
    <property type="molecule type" value="Genomic_DNA"/>
</dbReference>
<proteinExistence type="predicted"/>
<protein>
    <recommendedName>
        <fullName evidence="3">DUF1444 family protein</fullName>
    </recommendedName>
</protein>
<evidence type="ECO:0000313" key="1">
    <source>
        <dbReference type="EMBL" id="RFZ77603.1"/>
    </source>
</evidence>
<name>A0A3E2N9C3_9FIRM</name>
<comment type="caution">
    <text evidence="1">The sequence shown here is derived from an EMBL/GenBank/DDBJ whole genome shotgun (WGS) entry which is preliminary data.</text>
</comment>
<organism evidence="1 2">
    <name type="scientific">Lacrimispora amygdalina</name>
    <dbReference type="NCBI Taxonomy" id="253257"/>
    <lineage>
        <taxon>Bacteria</taxon>
        <taxon>Bacillati</taxon>
        <taxon>Bacillota</taxon>
        <taxon>Clostridia</taxon>
        <taxon>Lachnospirales</taxon>
        <taxon>Lachnospiraceae</taxon>
        <taxon>Lacrimispora</taxon>
    </lineage>
</organism>
<dbReference type="Pfam" id="PF18941">
    <property type="entry name" value="DUF5688"/>
    <property type="match status" value="1"/>
</dbReference>
<dbReference type="RefSeq" id="WP_117418266.1">
    <property type="nucleotide sequence ID" value="NZ_QOHO01000057.1"/>
</dbReference>
<evidence type="ECO:0000313" key="2">
    <source>
        <dbReference type="Proteomes" id="UP000260680"/>
    </source>
</evidence>
<dbReference type="Proteomes" id="UP000260680">
    <property type="component" value="Unassembled WGS sequence"/>
</dbReference>
<dbReference type="OrthoDB" id="1655031at2"/>
<accession>A0A3E2N9C3</accession>
<evidence type="ECO:0008006" key="3">
    <source>
        <dbReference type="Google" id="ProtNLM"/>
    </source>
</evidence>
<reference evidence="1 2" key="1">
    <citation type="submission" date="2018-07" db="EMBL/GenBank/DDBJ databases">
        <title>New species, Clostridium PI-S10-A1B.</title>
        <authorList>
            <person name="Krishna G."/>
            <person name="Summeta K."/>
            <person name="Shikha S."/>
            <person name="Prabhu P.B."/>
            <person name="Suresh K."/>
        </authorList>
    </citation>
    <scope>NUCLEOTIDE SEQUENCE [LARGE SCALE GENOMIC DNA]</scope>
    <source>
        <strain evidence="1 2">PI-S10-A1B</strain>
    </source>
</reference>